<proteinExistence type="predicted"/>
<dbReference type="SMART" id="SM00530">
    <property type="entry name" value="HTH_XRE"/>
    <property type="match status" value="2"/>
</dbReference>
<keyword evidence="2" id="KW-0238">DNA-binding</keyword>
<dbReference type="Gene3D" id="1.10.260.40">
    <property type="entry name" value="lambda repressor-like DNA-binding domains"/>
    <property type="match status" value="2"/>
</dbReference>
<dbReference type="EMBL" id="DXHS01000058">
    <property type="protein sequence ID" value="HIW02324.1"/>
    <property type="molecule type" value="Genomic_DNA"/>
</dbReference>
<accession>A0A9D1Q0Z4</accession>
<evidence type="ECO:0000256" key="2">
    <source>
        <dbReference type="ARBA" id="ARBA00023125"/>
    </source>
</evidence>
<sequence length="145" mass="16432">MERKIDIGERLSELLSENDISAEALAEELGVNASTVRRWKRGAKYMRLGNAVAIANRFGCSLEFLTGRSDTFIDFSPHPAPPFYPHLRELMKEKGISRNRINRETHIRSSHFVDWSKGADPNITSALELADYLDVSLDILTGRDR</sequence>
<evidence type="ECO:0000313" key="5">
    <source>
        <dbReference type="EMBL" id="HIW02324.1"/>
    </source>
</evidence>
<dbReference type="PANTHER" id="PTHR40661:SF3">
    <property type="entry name" value="FELS-1 PROPHAGE TRANSCRIPTIONAL REGULATOR"/>
    <property type="match status" value="1"/>
</dbReference>
<dbReference type="AlphaFoldDB" id="A0A9D1Q0Z4"/>
<evidence type="ECO:0000313" key="6">
    <source>
        <dbReference type="Proteomes" id="UP000823990"/>
    </source>
</evidence>
<evidence type="ECO:0000256" key="3">
    <source>
        <dbReference type="ARBA" id="ARBA00023163"/>
    </source>
</evidence>
<dbReference type="CDD" id="cd00093">
    <property type="entry name" value="HTH_XRE"/>
    <property type="match status" value="2"/>
</dbReference>
<dbReference type="GO" id="GO:0003677">
    <property type="term" value="F:DNA binding"/>
    <property type="evidence" value="ECO:0007669"/>
    <property type="project" value="UniProtKB-KW"/>
</dbReference>
<feature type="domain" description="HTH cro/C1-type" evidence="4">
    <location>
        <begin position="87"/>
        <end position="140"/>
    </location>
</feature>
<feature type="domain" description="HTH cro/C1-type" evidence="4">
    <location>
        <begin position="11"/>
        <end position="65"/>
    </location>
</feature>
<comment type="caution">
    <text evidence="5">The sequence shown here is derived from an EMBL/GenBank/DDBJ whole genome shotgun (WGS) entry which is preliminary data.</text>
</comment>
<protein>
    <submittedName>
        <fullName evidence="5">Helix-turn-helix domain-containing protein</fullName>
    </submittedName>
</protein>
<organism evidence="5 6">
    <name type="scientific">Candidatus Protoclostridium stercorigallinarum</name>
    <dbReference type="NCBI Taxonomy" id="2838741"/>
    <lineage>
        <taxon>Bacteria</taxon>
        <taxon>Bacillati</taxon>
        <taxon>Bacillota</taxon>
        <taxon>Clostridia</taxon>
        <taxon>Candidatus Protoclostridium</taxon>
    </lineage>
</organism>
<keyword evidence="1" id="KW-0805">Transcription regulation</keyword>
<evidence type="ECO:0000256" key="1">
    <source>
        <dbReference type="ARBA" id="ARBA00023015"/>
    </source>
</evidence>
<dbReference type="SUPFAM" id="SSF47413">
    <property type="entry name" value="lambda repressor-like DNA-binding domains"/>
    <property type="match status" value="2"/>
</dbReference>
<name>A0A9D1Q0Z4_9FIRM</name>
<dbReference type="PROSITE" id="PS50943">
    <property type="entry name" value="HTH_CROC1"/>
    <property type="match status" value="2"/>
</dbReference>
<reference evidence="5" key="1">
    <citation type="journal article" date="2021" name="PeerJ">
        <title>Extensive microbial diversity within the chicken gut microbiome revealed by metagenomics and culture.</title>
        <authorList>
            <person name="Gilroy R."/>
            <person name="Ravi A."/>
            <person name="Getino M."/>
            <person name="Pursley I."/>
            <person name="Horton D.L."/>
            <person name="Alikhan N.F."/>
            <person name="Baker D."/>
            <person name="Gharbi K."/>
            <person name="Hall N."/>
            <person name="Watson M."/>
            <person name="Adriaenssens E.M."/>
            <person name="Foster-Nyarko E."/>
            <person name="Jarju S."/>
            <person name="Secka A."/>
            <person name="Antonio M."/>
            <person name="Oren A."/>
            <person name="Chaudhuri R.R."/>
            <person name="La Ragione R."/>
            <person name="Hildebrand F."/>
            <person name="Pallen M.J."/>
        </authorList>
    </citation>
    <scope>NUCLEOTIDE SEQUENCE</scope>
    <source>
        <strain evidence="5">12435</strain>
    </source>
</reference>
<evidence type="ECO:0000259" key="4">
    <source>
        <dbReference type="PROSITE" id="PS50943"/>
    </source>
</evidence>
<reference evidence="5" key="2">
    <citation type="submission" date="2021-04" db="EMBL/GenBank/DDBJ databases">
        <authorList>
            <person name="Gilroy R."/>
        </authorList>
    </citation>
    <scope>NUCLEOTIDE SEQUENCE</scope>
    <source>
        <strain evidence="5">12435</strain>
    </source>
</reference>
<keyword evidence="3" id="KW-0804">Transcription</keyword>
<gene>
    <name evidence="5" type="ORF">H9892_03210</name>
</gene>
<dbReference type="Proteomes" id="UP000823990">
    <property type="component" value="Unassembled WGS sequence"/>
</dbReference>
<dbReference type="InterPro" id="IPR010982">
    <property type="entry name" value="Lambda_DNA-bd_dom_sf"/>
</dbReference>
<dbReference type="PANTHER" id="PTHR40661">
    <property type="match status" value="1"/>
</dbReference>
<dbReference type="InterPro" id="IPR001387">
    <property type="entry name" value="Cro/C1-type_HTH"/>
</dbReference>
<dbReference type="Pfam" id="PF13443">
    <property type="entry name" value="HTH_26"/>
    <property type="match status" value="1"/>
</dbReference>